<proteinExistence type="predicted"/>
<protein>
    <submittedName>
        <fullName evidence="1">Poly-beta-1,6-N-acetyl-D-glucosamine biosynthesis protein PgaD</fullName>
    </submittedName>
</protein>
<accession>A0A7K4I288</accession>
<dbReference type="Pfam" id="PF13994">
    <property type="entry name" value="PgaD"/>
    <property type="match status" value="1"/>
</dbReference>
<dbReference type="OMA" id="FWQSEAR"/>
<gene>
    <name evidence="1" type="primary">pgaD</name>
    <name evidence="1" type="ORF">HVY52_13440</name>
</gene>
<dbReference type="NCBIfam" id="NF011180">
    <property type="entry name" value="PRK14585.1"/>
    <property type="match status" value="1"/>
</dbReference>
<dbReference type="GO" id="GO:0043709">
    <property type="term" value="P:cell adhesion involved in single-species biofilm formation"/>
    <property type="evidence" value="ECO:0007669"/>
    <property type="project" value="InterPro"/>
</dbReference>
<dbReference type="EMBL" id="CP055675">
    <property type="protein sequence ID" value="QLN00759.1"/>
    <property type="molecule type" value="Genomic_DNA"/>
</dbReference>
<dbReference type="Proteomes" id="UP000510927">
    <property type="component" value="Chromosome"/>
</dbReference>
<evidence type="ECO:0000313" key="2">
    <source>
        <dbReference type="Proteomes" id="UP000510927"/>
    </source>
</evidence>
<dbReference type="RefSeq" id="WP_001061086.1">
    <property type="nucleotide sequence ID" value="NZ_AP027926.1"/>
</dbReference>
<name>A0A7K4I288_ESCFE</name>
<dbReference type="InterPro" id="IPR023829">
    <property type="entry name" value="PGA_PgaD"/>
</dbReference>
<sequence>MNNLIITTKRSPLRKLFDYLATFVLWILFAFFIFHFLDAMLSGVFWESEARNRLQFYFMLAVANAIVLILWAFYNMLRFQKQQYNAALHYNSRQFAQSLGISEELYQQIQNSRKMRVHFNNHGQIKLVIAEKLLGRM</sequence>
<reference evidence="1 2" key="1">
    <citation type="submission" date="2020-06" db="EMBL/GenBank/DDBJ databases">
        <title>REHAB project genomes.</title>
        <authorList>
            <person name="Shaw L.P."/>
        </authorList>
    </citation>
    <scope>NUCLEOTIDE SEQUENCE [LARGE SCALE GENOMIC DNA]</scope>
    <source>
        <strain evidence="1 2">RHB28-C13</strain>
    </source>
</reference>
<dbReference type="NCBIfam" id="TIGR03940">
    <property type="entry name" value="PGA_PgaD"/>
    <property type="match status" value="1"/>
</dbReference>
<organism evidence="1 2">
    <name type="scientific">Escherichia fergusonii</name>
    <dbReference type="NCBI Taxonomy" id="564"/>
    <lineage>
        <taxon>Bacteria</taxon>
        <taxon>Pseudomonadati</taxon>
        <taxon>Pseudomonadota</taxon>
        <taxon>Gammaproteobacteria</taxon>
        <taxon>Enterobacterales</taxon>
        <taxon>Enterobacteriaceae</taxon>
        <taxon>Escherichia</taxon>
    </lineage>
</organism>
<evidence type="ECO:0000313" key="1">
    <source>
        <dbReference type="EMBL" id="QLN00759.1"/>
    </source>
</evidence>
<dbReference type="AlphaFoldDB" id="A0A7K4I288"/>
<dbReference type="GeneID" id="75057061"/>